<protein>
    <submittedName>
        <fullName evidence="1">Uncharacterized protein</fullName>
    </submittedName>
</protein>
<dbReference type="EMBL" id="JAIQCJ010001201">
    <property type="protein sequence ID" value="KAJ8791676.1"/>
    <property type="molecule type" value="Genomic_DNA"/>
</dbReference>
<dbReference type="AlphaFoldDB" id="A0AB34HL10"/>
<keyword evidence="2" id="KW-1185">Reference proteome</keyword>
<sequence>MNELSFKHRIFQIKAQQVPPGPESGEQRWWGATWVPVQETAVRGEVGMGDRARLTRDPVFFQTEGEGGGASPPAPRRMQFFGRLVNTLSSVTNLFSNPFRVKEVPVADYSSGGRVREERQLILFQNAPSRTWDCILVNPRNPQSGFRWVMVVAPHTLVASDSSQVSAWRSLGREQLLQVDI</sequence>
<reference evidence="1 2" key="1">
    <citation type="submission" date="2022-11" db="EMBL/GenBank/DDBJ databases">
        <title>Whole genome sequence of Eschrichtius robustus ER-17-0199.</title>
        <authorList>
            <person name="Bruniche-Olsen A."/>
            <person name="Black A.N."/>
            <person name="Fields C.J."/>
            <person name="Walden K."/>
            <person name="Dewoody J.A."/>
        </authorList>
    </citation>
    <scope>NUCLEOTIDE SEQUENCE [LARGE SCALE GENOMIC DNA]</scope>
    <source>
        <strain evidence="1">ER-17-0199</strain>
        <tissue evidence="1">Blubber</tissue>
    </source>
</reference>
<proteinExistence type="predicted"/>
<comment type="caution">
    <text evidence="1">The sequence shown here is derived from an EMBL/GenBank/DDBJ whole genome shotgun (WGS) entry which is preliminary data.</text>
</comment>
<organism evidence="1 2">
    <name type="scientific">Eschrichtius robustus</name>
    <name type="common">California gray whale</name>
    <name type="synonym">Eschrichtius gibbosus</name>
    <dbReference type="NCBI Taxonomy" id="9764"/>
    <lineage>
        <taxon>Eukaryota</taxon>
        <taxon>Metazoa</taxon>
        <taxon>Chordata</taxon>
        <taxon>Craniata</taxon>
        <taxon>Vertebrata</taxon>
        <taxon>Euteleostomi</taxon>
        <taxon>Mammalia</taxon>
        <taxon>Eutheria</taxon>
        <taxon>Laurasiatheria</taxon>
        <taxon>Artiodactyla</taxon>
        <taxon>Whippomorpha</taxon>
        <taxon>Cetacea</taxon>
        <taxon>Mysticeti</taxon>
        <taxon>Eschrichtiidae</taxon>
        <taxon>Eschrichtius</taxon>
    </lineage>
</organism>
<accession>A0AB34HL10</accession>
<gene>
    <name evidence="1" type="ORF">J1605_020398</name>
</gene>
<evidence type="ECO:0000313" key="1">
    <source>
        <dbReference type="EMBL" id="KAJ8791676.1"/>
    </source>
</evidence>
<dbReference type="Proteomes" id="UP001159641">
    <property type="component" value="Unassembled WGS sequence"/>
</dbReference>
<name>A0AB34HL10_ESCRO</name>
<evidence type="ECO:0000313" key="2">
    <source>
        <dbReference type="Proteomes" id="UP001159641"/>
    </source>
</evidence>